<accession>A0ABX0Q7S1</accession>
<sequence length="389" mass="42112">MSTMTLTDIRNLLETAQVGGNLSRVSLHVTRVRQAVASLNAMIASLASQPAEQPSGEGYDVARHNDWLERNAQPKPEQAVGDGVVARIEQAVAWPDIDLDEFNTLSEYQRGHHRARLNVRNEVRAIIDSRCAALDEDDELRAAVRSLLPIARKGFDGDTSDQISFGRAVARVEAALCAPRPAVATPAEEGLKLDPDTNECSPDPVVRKAFADGYDQGFVHGSGATPAEVTDGLSNVIEWHERERDTQRKLGHDSQADMHDCYASVIRTLTAQCQVRKDGEVTELRRALTALLVDHDLDHGPGACGCRPVPENAGHTCSACLARTALASPSAGAVVPEGWKLVPVEPTPEMRSAFQSDEPPLSFARTTVFIGDFGERYAEMLAAAPEVKP</sequence>
<evidence type="ECO:0000313" key="1">
    <source>
        <dbReference type="EMBL" id="NID06608.1"/>
    </source>
</evidence>
<evidence type="ECO:0008006" key="3">
    <source>
        <dbReference type="Google" id="ProtNLM"/>
    </source>
</evidence>
<protein>
    <recommendedName>
        <fullName evidence="3">DUF222 domain-containing protein</fullName>
    </recommendedName>
</protein>
<dbReference type="RefSeq" id="WP_167129163.1">
    <property type="nucleotide sequence ID" value="NZ_JAAQQR010000010.1"/>
</dbReference>
<reference evidence="1 2" key="1">
    <citation type="journal article" date="2011" name="Curr. Microbiol.">
        <title>Luteibacter jiangsuensis sp. nov.: a methamidophos-degrading bacterium isolated from a methamidophos-manufacturing factory.</title>
        <authorList>
            <person name="Wang L."/>
            <person name="Wang G.L."/>
            <person name="Li S.P."/>
            <person name="Jiang J.D."/>
        </authorList>
    </citation>
    <scope>NUCLEOTIDE SEQUENCE [LARGE SCALE GENOMIC DNA]</scope>
    <source>
        <strain evidence="1 2">CGMCC 1.10133</strain>
    </source>
</reference>
<dbReference type="Proteomes" id="UP001429601">
    <property type="component" value="Unassembled WGS sequence"/>
</dbReference>
<gene>
    <name evidence="1" type="ORF">HBF26_17060</name>
</gene>
<keyword evidence="2" id="KW-1185">Reference proteome</keyword>
<proteinExistence type="predicted"/>
<comment type="caution">
    <text evidence="1">The sequence shown here is derived from an EMBL/GenBank/DDBJ whole genome shotgun (WGS) entry which is preliminary data.</text>
</comment>
<organism evidence="1 2">
    <name type="scientific">Luteibacter jiangsuensis</name>
    <dbReference type="NCBI Taxonomy" id="637577"/>
    <lineage>
        <taxon>Bacteria</taxon>
        <taxon>Pseudomonadati</taxon>
        <taxon>Pseudomonadota</taxon>
        <taxon>Gammaproteobacteria</taxon>
        <taxon>Lysobacterales</taxon>
        <taxon>Rhodanobacteraceae</taxon>
        <taxon>Luteibacter</taxon>
    </lineage>
</organism>
<name>A0ABX0Q7S1_9GAMM</name>
<evidence type="ECO:0000313" key="2">
    <source>
        <dbReference type="Proteomes" id="UP001429601"/>
    </source>
</evidence>
<dbReference type="EMBL" id="JAAQQR010000010">
    <property type="protein sequence ID" value="NID06608.1"/>
    <property type="molecule type" value="Genomic_DNA"/>
</dbReference>